<feature type="binding site" evidence="11">
    <location>
        <begin position="183"/>
        <end position="190"/>
    </location>
    <ligand>
        <name>ATP</name>
        <dbReference type="ChEBI" id="CHEBI:30616"/>
    </ligand>
</feature>
<dbReference type="SUPFAM" id="SSF52540">
    <property type="entry name" value="P-loop containing nucleoside triphosphate hydrolases"/>
    <property type="match status" value="2"/>
</dbReference>
<keyword evidence="8 11" id="KW-0238">DNA-binding</keyword>
<dbReference type="Gene3D" id="3.40.50.300">
    <property type="entry name" value="P-loop containing nucleotide triphosphate hydrolases"/>
    <property type="match status" value="3"/>
</dbReference>
<organism evidence="13 14">
    <name type="scientific">Nostocoides jenkinsii Ben 74</name>
    <dbReference type="NCBI Taxonomy" id="1193518"/>
    <lineage>
        <taxon>Bacteria</taxon>
        <taxon>Bacillati</taxon>
        <taxon>Actinomycetota</taxon>
        <taxon>Actinomycetes</taxon>
        <taxon>Micrococcales</taxon>
        <taxon>Intrasporangiaceae</taxon>
        <taxon>Nostocoides</taxon>
    </lineage>
</organism>
<comment type="subunit">
    <text evidence="11">Heterotrimer of RecB, RecC and RecD. All subunits contribute to DNA-binding.</text>
</comment>
<protein>
    <recommendedName>
        <fullName evidence="11">RecBCD enzyme subunit RecD</fullName>
        <ecNumber evidence="11">5.6.2.3</ecNumber>
    </recommendedName>
    <alternativeName>
        <fullName evidence="11">DNA 5'-3' helicase subunit RecD</fullName>
    </alternativeName>
    <alternativeName>
        <fullName evidence="11">Exonuclease V subunit RecD</fullName>
        <shortName evidence="11">ExoV subunit RecD</shortName>
    </alternativeName>
    <alternativeName>
        <fullName evidence="11">Helicase/nuclease RecBCD subunit RecD</fullName>
    </alternativeName>
</protein>
<dbReference type="InterPro" id="IPR027417">
    <property type="entry name" value="P-loop_NTPase"/>
</dbReference>
<dbReference type="Proteomes" id="UP000035720">
    <property type="component" value="Unassembled WGS sequence"/>
</dbReference>
<evidence type="ECO:0000256" key="4">
    <source>
        <dbReference type="ARBA" id="ARBA00022801"/>
    </source>
</evidence>
<keyword evidence="4 11" id="KW-0378">Hydrolase</keyword>
<dbReference type="InterPro" id="IPR041851">
    <property type="entry name" value="RecD_N_sf"/>
</dbReference>
<evidence type="ECO:0000313" key="13">
    <source>
        <dbReference type="EMBL" id="CCI52490.1"/>
    </source>
</evidence>
<evidence type="ECO:0000256" key="10">
    <source>
        <dbReference type="ARBA" id="ARBA00023235"/>
    </source>
</evidence>
<keyword evidence="10 11" id="KW-0413">Isomerase</keyword>
<dbReference type="Pfam" id="PF13538">
    <property type="entry name" value="UvrD_C_2"/>
    <property type="match status" value="1"/>
</dbReference>
<keyword evidence="14" id="KW-1185">Reference proteome</keyword>
<comment type="catalytic activity">
    <reaction evidence="11">
        <text>ATP + H2O = ADP + phosphate + H(+)</text>
        <dbReference type="Rhea" id="RHEA:13065"/>
        <dbReference type="ChEBI" id="CHEBI:15377"/>
        <dbReference type="ChEBI" id="CHEBI:15378"/>
        <dbReference type="ChEBI" id="CHEBI:30616"/>
        <dbReference type="ChEBI" id="CHEBI:43474"/>
        <dbReference type="ChEBI" id="CHEBI:456216"/>
        <dbReference type="EC" id="5.6.2.3"/>
    </reaction>
</comment>
<keyword evidence="6 11" id="KW-0269">Exonuclease</keyword>
<keyword evidence="5 11" id="KW-0347">Helicase</keyword>
<dbReference type="InterPro" id="IPR003593">
    <property type="entry name" value="AAA+_ATPase"/>
</dbReference>
<keyword evidence="2 11" id="KW-0547">Nucleotide-binding</keyword>
<dbReference type="Pfam" id="PF13245">
    <property type="entry name" value="AAA_19"/>
    <property type="match status" value="1"/>
</dbReference>
<gene>
    <name evidence="11 13" type="primary">recD</name>
    <name evidence="13" type="ORF">BN13_180013</name>
</gene>
<dbReference type="GO" id="GO:0008854">
    <property type="term" value="F:exodeoxyribonuclease V activity"/>
    <property type="evidence" value="ECO:0007669"/>
    <property type="project" value="InterPro"/>
</dbReference>
<evidence type="ECO:0000313" key="14">
    <source>
        <dbReference type="Proteomes" id="UP000035720"/>
    </source>
</evidence>
<dbReference type="CDD" id="cd18809">
    <property type="entry name" value="SF1_C_RecD"/>
    <property type="match status" value="1"/>
</dbReference>
<dbReference type="GO" id="GO:0005524">
    <property type="term" value="F:ATP binding"/>
    <property type="evidence" value="ECO:0007669"/>
    <property type="project" value="UniProtKB-UniRule"/>
</dbReference>
<evidence type="ECO:0000259" key="12">
    <source>
        <dbReference type="SMART" id="SM00382"/>
    </source>
</evidence>
<dbReference type="SMART" id="SM00382">
    <property type="entry name" value="AAA"/>
    <property type="match status" value="1"/>
</dbReference>
<dbReference type="EC" id="5.6.2.3" evidence="11"/>
<proteinExistence type="inferred from homology"/>
<keyword evidence="3 11" id="KW-0227">DNA damage</keyword>
<keyword evidence="7 11" id="KW-0067">ATP-binding</keyword>
<evidence type="ECO:0000256" key="3">
    <source>
        <dbReference type="ARBA" id="ARBA00022763"/>
    </source>
</evidence>
<dbReference type="RefSeq" id="WP_084733570.1">
    <property type="nucleotide sequence ID" value="NZ_HF571038.1"/>
</dbReference>
<dbReference type="GO" id="GO:0017116">
    <property type="term" value="F:single-stranded DNA helicase activity"/>
    <property type="evidence" value="ECO:0007669"/>
    <property type="project" value="TreeGrafter"/>
</dbReference>
<dbReference type="Gene3D" id="1.10.10.1020">
    <property type="entry name" value="RecBCD complex, subunit RecD, N-terminal domain"/>
    <property type="match status" value="1"/>
</dbReference>
<dbReference type="Pfam" id="PF21185">
    <property type="entry name" value="RecD_N"/>
    <property type="match status" value="1"/>
</dbReference>
<comment type="similarity">
    <text evidence="11">Belongs to the RecD family.</text>
</comment>
<keyword evidence="1 11" id="KW-0540">Nuclease</keyword>
<evidence type="ECO:0000256" key="5">
    <source>
        <dbReference type="ARBA" id="ARBA00022806"/>
    </source>
</evidence>
<dbReference type="STRING" id="1193518.BN13_180013"/>
<evidence type="ECO:0000256" key="2">
    <source>
        <dbReference type="ARBA" id="ARBA00022741"/>
    </source>
</evidence>
<reference evidence="13 14" key="1">
    <citation type="journal article" date="2013" name="ISME J.">
        <title>A metabolic model for members of the genus Tetrasphaera involved in enhanced biological phosphorus removal.</title>
        <authorList>
            <person name="Kristiansen R."/>
            <person name="Nguyen H.T.T."/>
            <person name="Saunders A.M."/>
            <person name="Nielsen J.L."/>
            <person name="Wimmer R."/>
            <person name="Le V.Q."/>
            <person name="McIlroy S.J."/>
            <person name="Petrovski S."/>
            <person name="Seviour R.J."/>
            <person name="Calteau A."/>
            <person name="Nielsen K.L."/>
            <person name="Nielsen P.H."/>
        </authorList>
    </citation>
    <scope>NUCLEOTIDE SEQUENCE [LARGE SCALE GENOMIC DNA]</scope>
    <source>
        <strain evidence="13 14">Ben 74</strain>
    </source>
</reference>
<evidence type="ECO:0000256" key="8">
    <source>
        <dbReference type="ARBA" id="ARBA00023125"/>
    </source>
</evidence>
<dbReference type="OrthoDB" id="9763659at2"/>
<evidence type="ECO:0000256" key="1">
    <source>
        <dbReference type="ARBA" id="ARBA00022722"/>
    </source>
</evidence>
<sequence length="586" mass="63365">MTTRPGRRTAIPIDDYRRVQRASGLLAEANEADILGPTDVHVAARLSALAGETDPEVALGLALATRAVRTGSVALDLHQVAEIDTTFPWPTDTDDWLARISRSPLVAQRILVIDNGLLYLERYHDQEVLVADELSRRRHRPRPTIAPDRLDAGLGRLFPAEADADQREAARLAVAESTIIITGGPGTGKTTTIAKVLALLAEQYAAADPNHVPRFALAAPTAKAAARLAEAFDEASRRLPEADRDRLPATGASTLHRLLGWKPESRSRFRHDRHSRLPHDVVVVDEASMVSLTMMARLLEALRPEARLIIVGDPDQLSSVEAGAVLADLVAGLGADARRPLVARLRRTYRFGGQIGLLAQALRDGAAEEALGILQAGGPEVSLFADLAERRGLMVDAALELRGHAREGDAAAAVAALGSHRLLCAHRHGPYGVSYWNRQIEQWLSEETGDAHWAPMYVGRPLLVTSNDPAMDLNNGDTGVVVRRDGRLVAAFDAGTSIREVSAARLTDVETMHAATVHKSQGSQARRVTVLLPDADSQLLTRELLYTAVTRAQEEVAIIGTPETVRAALGRRIQRASGLRQRLATD</sequence>
<dbReference type="InterPro" id="IPR027785">
    <property type="entry name" value="UvrD-like_helicase_C"/>
</dbReference>
<comment type="function">
    <text evidence="11">A helicase/nuclease that prepares dsDNA breaks (DSB) for recombinational DNA repair. Binds to DSBs and unwinds DNA via a highly rapid and processive ATP-dependent bidirectional helicase activity. Unwinds dsDNA until it encounters a Chi (crossover hotspot instigator) sequence from the 3' direction. Cuts ssDNA a few nucleotides 3' to the Chi site. The properties and activities of the enzyme are changed at Chi. The Chi-altered holoenzyme produces a long 3'-ssDNA overhang and facilitates RecA-binding to the ssDNA for homologous DNA recombination and repair. Holoenzyme degrades any linearized DNA that is unable to undergo homologous recombination. In the holoenzyme this subunit has ssDNA-dependent ATPase and 5'-3' helicase activity. When added to pre-assembled RecBC greatly stimulates nuclease activity and augments holoenzyme processivity. Negatively regulates the RecA-loading ability of RecBCD.</text>
</comment>
<keyword evidence="9 11" id="KW-0234">DNA repair</keyword>
<evidence type="ECO:0000256" key="6">
    <source>
        <dbReference type="ARBA" id="ARBA00022839"/>
    </source>
</evidence>
<evidence type="ECO:0000256" key="9">
    <source>
        <dbReference type="ARBA" id="ARBA00023204"/>
    </source>
</evidence>
<dbReference type="AlphaFoldDB" id="A0A077M9G7"/>
<name>A0A077M9G7_9MICO</name>
<comment type="miscellaneous">
    <text evidence="11">In the RecBCD complex, RecB has a slow 3'-5' helicase, an exonuclease activity and loads RecA onto ssDNA, RecD has a fast 5'-3' helicase activity, while RecC stimulates the ATPase and processivity of the RecB helicase and contributes to recognition of the Chi site.</text>
</comment>
<dbReference type="HAMAP" id="MF_01487">
    <property type="entry name" value="RecD"/>
    <property type="match status" value="1"/>
</dbReference>
<dbReference type="GO" id="GO:0003677">
    <property type="term" value="F:DNA binding"/>
    <property type="evidence" value="ECO:0007669"/>
    <property type="project" value="UniProtKB-UniRule"/>
</dbReference>
<dbReference type="NCBIfam" id="TIGR01447">
    <property type="entry name" value="recD"/>
    <property type="match status" value="1"/>
</dbReference>
<dbReference type="PANTHER" id="PTHR43788">
    <property type="entry name" value="DNA2/NAM7 HELICASE FAMILY MEMBER"/>
    <property type="match status" value="1"/>
</dbReference>
<dbReference type="GO" id="GO:0043139">
    <property type="term" value="F:5'-3' DNA helicase activity"/>
    <property type="evidence" value="ECO:0007669"/>
    <property type="project" value="UniProtKB-UniRule"/>
</dbReference>
<evidence type="ECO:0000256" key="7">
    <source>
        <dbReference type="ARBA" id="ARBA00022840"/>
    </source>
</evidence>
<dbReference type="PANTHER" id="PTHR43788:SF6">
    <property type="entry name" value="DNA HELICASE B"/>
    <property type="match status" value="1"/>
</dbReference>
<feature type="domain" description="AAA+ ATPase" evidence="12">
    <location>
        <begin position="175"/>
        <end position="345"/>
    </location>
</feature>
<dbReference type="InterPro" id="IPR050534">
    <property type="entry name" value="Coronavir_polyprotein_1ab"/>
</dbReference>
<dbReference type="GO" id="GO:0000724">
    <property type="term" value="P:double-strand break repair via homologous recombination"/>
    <property type="evidence" value="ECO:0007669"/>
    <property type="project" value="UniProtKB-UniRule"/>
</dbReference>
<comment type="caution">
    <text evidence="13">The sequence shown here is derived from an EMBL/GenBank/DDBJ whole genome shotgun (WGS) entry which is preliminary data.</text>
</comment>
<dbReference type="EMBL" id="CAJC01000090">
    <property type="protein sequence ID" value="CCI52490.1"/>
    <property type="molecule type" value="Genomic_DNA"/>
</dbReference>
<dbReference type="GO" id="GO:0009338">
    <property type="term" value="C:exodeoxyribonuclease V complex"/>
    <property type="evidence" value="ECO:0007669"/>
    <property type="project" value="InterPro"/>
</dbReference>
<accession>A0A077M9G7</accession>
<dbReference type="InterPro" id="IPR006344">
    <property type="entry name" value="RecD"/>
</dbReference>
<dbReference type="InterPro" id="IPR049550">
    <property type="entry name" value="RecD_N"/>
</dbReference>
<evidence type="ECO:0000256" key="11">
    <source>
        <dbReference type="HAMAP-Rule" id="MF_01487"/>
    </source>
</evidence>
<dbReference type="GO" id="GO:0016887">
    <property type="term" value="F:ATP hydrolysis activity"/>
    <property type="evidence" value="ECO:0007669"/>
    <property type="project" value="RHEA"/>
</dbReference>